<feature type="region of interest" description="Disordered" evidence="1">
    <location>
        <begin position="1"/>
        <end position="42"/>
    </location>
</feature>
<dbReference type="Proteomes" id="UP001381693">
    <property type="component" value="Unassembled WGS sequence"/>
</dbReference>
<accession>A0AAN8XBP1</accession>
<gene>
    <name evidence="2" type="ORF">SK128_024901</name>
</gene>
<feature type="non-terminal residue" evidence="2">
    <location>
        <position position="448"/>
    </location>
</feature>
<evidence type="ECO:0000313" key="2">
    <source>
        <dbReference type="EMBL" id="KAK7075589.1"/>
    </source>
</evidence>
<reference evidence="2 3" key="1">
    <citation type="submission" date="2023-11" db="EMBL/GenBank/DDBJ databases">
        <title>Halocaridina rubra genome assembly.</title>
        <authorList>
            <person name="Smith C."/>
        </authorList>
    </citation>
    <scope>NUCLEOTIDE SEQUENCE [LARGE SCALE GENOMIC DNA]</scope>
    <source>
        <strain evidence="2">EP-1</strain>
        <tissue evidence="2">Whole</tissue>
    </source>
</reference>
<comment type="caution">
    <text evidence="2">The sequence shown here is derived from an EMBL/GenBank/DDBJ whole genome shotgun (WGS) entry which is preliminary data.</text>
</comment>
<keyword evidence="3" id="KW-1185">Reference proteome</keyword>
<evidence type="ECO:0000256" key="1">
    <source>
        <dbReference type="SAM" id="MobiDB-lite"/>
    </source>
</evidence>
<name>A0AAN8XBP1_HALRR</name>
<dbReference type="AlphaFoldDB" id="A0AAN8XBP1"/>
<organism evidence="2 3">
    <name type="scientific">Halocaridina rubra</name>
    <name type="common">Hawaiian red shrimp</name>
    <dbReference type="NCBI Taxonomy" id="373956"/>
    <lineage>
        <taxon>Eukaryota</taxon>
        <taxon>Metazoa</taxon>
        <taxon>Ecdysozoa</taxon>
        <taxon>Arthropoda</taxon>
        <taxon>Crustacea</taxon>
        <taxon>Multicrustacea</taxon>
        <taxon>Malacostraca</taxon>
        <taxon>Eumalacostraca</taxon>
        <taxon>Eucarida</taxon>
        <taxon>Decapoda</taxon>
        <taxon>Pleocyemata</taxon>
        <taxon>Caridea</taxon>
        <taxon>Atyoidea</taxon>
        <taxon>Atyidae</taxon>
        <taxon>Halocaridina</taxon>
    </lineage>
</organism>
<evidence type="ECO:0000313" key="3">
    <source>
        <dbReference type="Proteomes" id="UP001381693"/>
    </source>
</evidence>
<proteinExistence type="predicted"/>
<sequence length="448" mass="49580">MDTRDFCRNTAAPLPAADSRSSSPSLLQDFGSLASNISDDESTIPYLDTASPIPAADSRSSSPALLQDFGSLASNISDDESSISYLDTAAPIPPADSRSSSPSLLQDYVSLASNSVENNSLQLTSSGTSQDLTGIEASASMPSSCYTQPNSLDTTVSTTIEKTIRRRKANKWISTFQIMEPPGGTIQGESRDSCFVTDAKSVKSIDCMLKRFFELYNKHAKVMRQNNIGVCYVLGGRYVSHPKINLIAGILVMETAQMCETPRFDCHLLIEKTRPTITPSYGECHKIYIGHAYPIHTTDVSCIGGNALRPLLAKWVEPEKSFFQSLHWIIPPSSEIMHKLNPKEAELRDEEAYMDFIELISEMKNVLLRSHRRSLNQMKSELNASSPNSQQKTETNKTMFEFVHITKGSEHPVEAHHWYTMQIPLDSNGQINKRAYRAVTAIKKKGGV</sequence>
<protein>
    <submittedName>
        <fullName evidence="2">Uncharacterized protein</fullName>
    </submittedName>
</protein>
<dbReference type="EMBL" id="JAXCGZ010010379">
    <property type="protein sequence ID" value="KAK7075589.1"/>
    <property type="molecule type" value="Genomic_DNA"/>
</dbReference>